<proteinExistence type="predicted"/>
<accession>A0ACC1AXN7</accession>
<evidence type="ECO:0000313" key="1">
    <source>
        <dbReference type="EMBL" id="KAJ0091464.1"/>
    </source>
</evidence>
<comment type="caution">
    <text evidence="1">The sequence shown here is derived from an EMBL/GenBank/DDBJ whole genome shotgun (WGS) entry which is preliminary data.</text>
</comment>
<keyword evidence="2" id="KW-1185">Reference proteome</keyword>
<protein>
    <submittedName>
        <fullName evidence="1">Uncharacterized protein</fullName>
    </submittedName>
</protein>
<organism evidence="1 2">
    <name type="scientific">Pistacia atlantica</name>
    <dbReference type="NCBI Taxonomy" id="434234"/>
    <lineage>
        <taxon>Eukaryota</taxon>
        <taxon>Viridiplantae</taxon>
        <taxon>Streptophyta</taxon>
        <taxon>Embryophyta</taxon>
        <taxon>Tracheophyta</taxon>
        <taxon>Spermatophyta</taxon>
        <taxon>Magnoliopsida</taxon>
        <taxon>eudicotyledons</taxon>
        <taxon>Gunneridae</taxon>
        <taxon>Pentapetalae</taxon>
        <taxon>rosids</taxon>
        <taxon>malvids</taxon>
        <taxon>Sapindales</taxon>
        <taxon>Anacardiaceae</taxon>
        <taxon>Pistacia</taxon>
    </lineage>
</organism>
<sequence length="58" mass="6291">MILEFLGLGPTGSLNVFFFLHIGVISQILAVVRKKGGTSTLAKRSTMDSELLGRINRS</sequence>
<dbReference type="EMBL" id="CM047904">
    <property type="protein sequence ID" value="KAJ0091464.1"/>
    <property type="molecule type" value="Genomic_DNA"/>
</dbReference>
<evidence type="ECO:0000313" key="2">
    <source>
        <dbReference type="Proteomes" id="UP001164250"/>
    </source>
</evidence>
<gene>
    <name evidence="1" type="ORF">Patl1_14839</name>
</gene>
<dbReference type="Proteomes" id="UP001164250">
    <property type="component" value="Chromosome 8"/>
</dbReference>
<name>A0ACC1AXN7_9ROSI</name>
<reference evidence="2" key="1">
    <citation type="journal article" date="2023" name="G3 (Bethesda)">
        <title>Genome assembly and association tests identify interacting loci associated with vigor, precocity, and sex in interspecific pistachio rootstocks.</title>
        <authorList>
            <person name="Palmer W."/>
            <person name="Jacygrad E."/>
            <person name="Sagayaradj S."/>
            <person name="Cavanaugh K."/>
            <person name="Han R."/>
            <person name="Bertier L."/>
            <person name="Beede B."/>
            <person name="Kafkas S."/>
            <person name="Golino D."/>
            <person name="Preece J."/>
            <person name="Michelmore R."/>
        </authorList>
    </citation>
    <scope>NUCLEOTIDE SEQUENCE [LARGE SCALE GENOMIC DNA]</scope>
</reference>